<dbReference type="OrthoDB" id="1365905at2"/>
<dbReference type="AlphaFoldDB" id="A0A3D9G1A4"/>
<sequence length="258" mass="29701">MNSSEIIEQIKIGLTKGYNQNLLLLSSYSDFIEQVREYLLTVNVAQQLLEWNKYHNYKIQLEYPILQFYNNAFLTHDLDVTDIFNMVLLQRQTGHSPTNKLNQKIDIAITREETDFQAFSQDRTICGIELKAINKTDNEIINDAKRMGSAMTLTDNISSNSIQYCFCGFLRRFDKCEELVTDTFIKTKIIQEQNRWDSTCANLSIEFPTLNFSVEKFDVVNTSLELIADIHNKMGSDFSEVANATGIIVGYILTISRK</sequence>
<comment type="caution">
    <text evidence="1">The sequence shown here is derived from an EMBL/GenBank/DDBJ whole genome shotgun (WGS) entry which is preliminary data.</text>
</comment>
<evidence type="ECO:0000313" key="1">
    <source>
        <dbReference type="EMBL" id="RED27006.1"/>
    </source>
</evidence>
<organism evidence="1 2">
    <name type="scientific">Flavobacterium cutihirudinis</name>
    <dbReference type="NCBI Taxonomy" id="1265740"/>
    <lineage>
        <taxon>Bacteria</taxon>
        <taxon>Pseudomonadati</taxon>
        <taxon>Bacteroidota</taxon>
        <taxon>Flavobacteriia</taxon>
        <taxon>Flavobacteriales</taxon>
        <taxon>Flavobacteriaceae</taxon>
        <taxon>Flavobacterium</taxon>
    </lineage>
</organism>
<dbReference type="EMBL" id="QRDQ01000007">
    <property type="protein sequence ID" value="RED27006.1"/>
    <property type="molecule type" value="Genomic_DNA"/>
</dbReference>
<name>A0A3D9G1A4_9FLAO</name>
<dbReference type="RefSeq" id="WP_115887067.1">
    <property type="nucleotide sequence ID" value="NZ_QRDQ01000007.1"/>
</dbReference>
<proteinExistence type="predicted"/>
<reference evidence="1 2" key="1">
    <citation type="submission" date="2018-07" db="EMBL/GenBank/DDBJ databases">
        <title>Genomic Encyclopedia of Archaeal and Bacterial Type Strains, Phase II (KMG-II): from individual species to whole genera.</title>
        <authorList>
            <person name="Goeker M."/>
        </authorList>
    </citation>
    <scope>NUCLEOTIDE SEQUENCE [LARGE SCALE GENOMIC DNA]</scope>
    <source>
        <strain evidence="1 2">DSM 25795</strain>
    </source>
</reference>
<protein>
    <submittedName>
        <fullName evidence="1">Uncharacterized protein</fullName>
    </submittedName>
</protein>
<dbReference type="Proteomes" id="UP000257004">
    <property type="component" value="Unassembled WGS sequence"/>
</dbReference>
<keyword evidence="2" id="KW-1185">Reference proteome</keyword>
<gene>
    <name evidence="1" type="ORF">BD847_0937</name>
</gene>
<accession>A0A3D9G1A4</accession>
<evidence type="ECO:0000313" key="2">
    <source>
        <dbReference type="Proteomes" id="UP000257004"/>
    </source>
</evidence>